<dbReference type="EMBL" id="LR726308">
    <property type="protein sequence ID" value="VWO97429.1"/>
    <property type="molecule type" value="Genomic_DNA"/>
</dbReference>
<protein>
    <submittedName>
        <fullName evidence="2">Uncharacterized protein</fullName>
    </submittedName>
</protein>
<accession>A0A5K1JXV5</accession>
<dbReference type="AlphaFoldDB" id="A0A5K1JXV5"/>
<dbReference type="InterPro" id="IPR001680">
    <property type="entry name" value="WD40_rpt"/>
</dbReference>
<name>A0A5K1JXV5_9APHY</name>
<proteinExistence type="predicted"/>
<keyword evidence="1" id="KW-0853">WD repeat</keyword>
<organism evidence="2">
    <name type="scientific">Ganoderma boninense</name>
    <dbReference type="NCBI Taxonomy" id="34458"/>
    <lineage>
        <taxon>Eukaryota</taxon>
        <taxon>Fungi</taxon>
        <taxon>Dikarya</taxon>
        <taxon>Basidiomycota</taxon>
        <taxon>Agaricomycotina</taxon>
        <taxon>Agaricomycetes</taxon>
        <taxon>Polyporales</taxon>
        <taxon>Polyporaceae</taxon>
        <taxon>Ganoderma</taxon>
    </lineage>
</organism>
<feature type="repeat" description="WD" evidence="1">
    <location>
        <begin position="68"/>
        <end position="98"/>
    </location>
</feature>
<gene>
    <name evidence="2" type="primary">I1RI73</name>
</gene>
<evidence type="ECO:0000313" key="2">
    <source>
        <dbReference type="EMBL" id="VWO97429.1"/>
    </source>
</evidence>
<reference evidence="2" key="1">
    <citation type="submission" date="2019-10" db="EMBL/GenBank/DDBJ databases">
        <authorList>
            <person name="Nor Muhammad N."/>
        </authorList>
    </citation>
    <scope>NUCLEOTIDE SEQUENCE</scope>
</reference>
<dbReference type="PROSITE" id="PS50082">
    <property type="entry name" value="WD_REPEATS_2"/>
    <property type="match status" value="1"/>
</dbReference>
<sequence>MLDYLNSESAGFHRTFVLFKEESSQVIDLESRLSQALQDNAIILNPASINERSNSDWLSTVTCPTLGLTGRKANANAVTFHPRYAILVSASDNNTMKV</sequence>
<evidence type="ECO:0000256" key="1">
    <source>
        <dbReference type="PROSITE-ProRule" id="PRU00221"/>
    </source>
</evidence>
<dbReference type="PROSITE" id="PS50294">
    <property type="entry name" value="WD_REPEATS_REGION"/>
    <property type="match status" value="1"/>
</dbReference>